<dbReference type="InterPro" id="IPR032675">
    <property type="entry name" value="LRR_dom_sf"/>
</dbReference>
<dbReference type="PANTHER" id="PTHR11017">
    <property type="entry name" value="LEUCINE-RICH REPEAT-CONTAINING PROTEIN"/>
    <property type="match status" value="1"/>
</dbReference>
<dbReference type="Gene3D" id="3.80.10.10">
    <property type="entry name" value="Ribonuclease Inhibitor"/>
    <property type="match status" value="1"/>
</dbReference>
<dbReference type="ExpressionAtlas" id="A0A2K3L9B1">
    <property type="expression patterns" value="baseline"/>
</dbReference>
<sequence length="368" mass="43299">GTSQIEIMYLDIPLYEVVNWRGDEFKKMENLKTLISKNSLFSKGPEHLPNSLRVLEWPRYPSQHIPSDFFPRKLSICKLPESNLTSFELHSSLKVDVREFDRVKFKQESMFETNTQRCSKLKSFPPMKLTSLEQLELSFCESLELFPEILGQMKNIERIVLKGTSIEEFPLSFQNLTGLHTLRIWGSGMLRLPELWLIKCNLPDELLPTLLMWFANELHVARSTEFSMAGTARRVPEWFEHLIKGPSISFWFRNKIPSIALLVVSKSMDDKSLKNQHLLRVIMFVNGDQYFLDERNGVYHIIEHDHTYLYDLHLQDREMKKSILKNEWNYVEVTYENMTMIPILTESGFHILKHEGSMEDVQFTNPFF</sequence>
<proteinExistence type="predicted"/>
<dbReference type="SUPFAM" id="SSF52058">
    <property type="entry name" value="L domain-like"/>
    <property type="match status" value="1"/>
</dbReference>
<dbReference type="InterPro" id="IPR058546">
    <property type="entry name" value="RPS4B/Roq1-like_LRR"/>
</dbReference>
<dbReference type="InterPro" id="IPR044974">
    <property type="entry name" value="Disease_R_plants"/>
</dbReference>
<comment type="caution">
    <text evidence="3">The sequence shown here is derived from an EMBL/GenBank/DDBJ whole genome shotgun (WGS) entry which is preliminary data.</text>
</comment>
<evidence type="ECO:0000313" key="4">
    <source>
        <dbReference type="Proteomes" id="UP000236291"/>
    </source>
</evidence>
<dbReference type="EMBL" id="ASHM01028569">
    <property type="protein sequence ID" value="PNX75125.1"/>
    <property type="molecule type" value="Genomic_DNA"/>
</dbReference>
<dbReference type="STRING" id="57577.A0A2K3L9B1"/>
<feature type="domain" description="Disease resistance protein RPS4B/Roq1-like leucine-rich repeats" evidence="2">
    <location>
        <begin position="129"/>
        <end position="191"/>
    </location>
</feature>
<feature type="non-terminal residue" evidence="3">
    <location>
        <position position="1"/>
    </location>
</feature>
<dbReference type="GO" id="GO:0006952">
    <property type="term" value="P:defense response"/>
    <property type="evidence" value="ECO:0007669"/>
    <property type="project" value="InterPro"/>
</dbReference>
<dbReference type="Pfam" id="PF23286">
    <property type="entry name" value="LRR_13"/>
    <property type="match status" value="1"/>
</dbReference>
<dbReference type="Proteomes" id="UP000236291">
    <property type="component" value="Unassembled WGS sequence"/>
</dbReference>
<protein>
    <submittedName>
        <fullName evidence="3">Disease resistance protein (TIR-NBS-LRR class)</fullName>
    </submittedName>
</protein>
<evidence type="ECO:0000259" key="2">
    <source>
        <dbReference type="Pfam" id="PF23286"/>
    </source>
</evidence>
<accession>A0A2K3L9B1</accession>
<reference evidence="3 4" key="2">
    <citation type="journal article" date="2017" name="Front. Plant Sci.">
        <title>Gene Classification and Mining of Molecular Markers Useful in Red Clover (Trifolium pratense) Breeding.</title>
        <authorList>
            <person name="Istvanek J."/>
            <person name="Dluhosova J."/>
            <person name="Dluhos P."/>
            <person name="Patkova L."/>
            <person name="Nedelnik J."/>
            <person name="Repkova J."/>
        </authorList>
    </citation>
    <scope>NUCLEOTIDE SEQUENCE [LARGE SCALE GENOMIC DNA]</scope>
    <source>
        <strain evidence="4">cv. Tatra</strain>
        <tissue evidence="3">Young leaves</tissue>
    </source>
</reference>
<dbReference type="PANTHER" id="PTHR11017:SF431">
    <property type="entry name" value="ADP-RIBOSYL CYCLASE_CYCLIC ADP-RIBOSE HYDROLASE"/>
    <property type="match status" value="1"/>
</dbReference>
<name>A0A2K3L9B1_TRIPR</name>
<dbReference type="AlphaFoldDB" id="A0A2K3L9B1"/>
<organism evidence="3 4">
    <name type="scientific">Trifolium pratense</name>
    <name type="common">Red clover</name>
    <dbReference type="NCBI Taxonomy" id="57577"/>
    <lineage>
        <taxon>Eukaryota</taxon>
        <taxon>Viridiplantae</taxon>
        <taxon>Streptophyta</taxon>
        <taxon>Embryophyta</taxon>
        <taxon>Tracheophyta</taxon>
        <taxon>Spermatophyta</taxon>
        <taxon>Magnoliopsida</taxon>
        <taxon>eudicotyledons</taxon>
        <taxon>Gunneridae</taxon>
        <taxon>Pentapetalae</taxon>
        <taxon>rosids</taxon>
        <taxon>fabids</taxon>
        <taxon>Fabales</taxon>
        <taxon>Fabaceae</taxon>
        <taxon>Papilionoideae</taxon>
        <taxon>50 kb inversion clade</taxon>
        <taxon>NPAAA clade</taxon>
        <taxon>Hologalegina</taxon>
        <taxon>IRL clade</taxon>
        <taxon>Trifolieae</taxon>
        <taxon>Trifolium</taxon>
    </lineage>
</organism>
<keyword evidence="1" id="KW-0611">Plant defense</keyword>
<gene>
    <name evidence="3" type="ORF">L195_g031056</name>
</gene>
<evidence type="ECO:0000313" key="3">
    <source>
        <dbReference type="EMBL" id="PNX75125.1"/>
    </source>
</evidence>
<reference evidence="3 4" key="1">
    <citation type="journal article" date="2014" name="Am. J. Bot.">
        <title>Genome assembly and annotation for red clover (Trifolium pratense; Fabaceae).</title>
        <authorList>
            <person name="Istvanek J."/>
            <person name="Jaros M."/>
            <person name="Krenek A."/>
            <person name="Repkova J."/>
        </authorList>
    </citation>
    <scope>NUCLEOTIDE SEQUENCE [LARGE SCALE GENOMIC DNA]</scope>
    <source>
        <strain evidence="4">cv. Tatra</strain>
        <tissue evidence="3">Young leaves</tissue>
    </source>
</reference>
<evidence type="ECO:0000256" key="1">
    <source>
        <dbReference type="ARBA" id="ARBA00022821"/>
    </source>
</evidence>